<dbReference type="PANTHER" id="PTHR10353:SF122">
    <property type="entry name" value="6-PHOSPHO-BETA-GLUCOSIDASE ASCB-RELATED"/>
    <property type="match status" value="1"/>
</dbReference>
<dbReference type="InterPro" id="IPR033132">
    <property type="entry name" value="GH_1_N_CS"/>
</dbReference>
<dbReference type="GO" id="GO:0008422">
    <property type="term" value="F:beta-glucosidase activity"/>
    <property type="evidence" value="ECO:0007669"/>
    <property type="project" value="TreeGrafter"/>
</dbReference>
<feature type="active site" description="Nucleophile" evidence="4">
    <location>
        <position position="377"/>
    </location>
</feature>
<gene>
    <name evidence="7" type="ORF">SAMN02745782_01329</name>
</gene>
<protein>
    <submittedName>
        <fullName evidence="7">6-phospho-beta-glucosidase</fullName>
    </submittedName>
</protein>
<dbReference type="OrthoDB" id="9765195at2"/>
<accession>A0A1T4NDB1</accession>
<dbReference type="InterPro" id="IPR001360">
    <property type="entry name" value="Glyco_hydro_1"/>
</dbReference>
<dbReference type="PROSITE" id="PS00572">
    <property type="entry name" value="GLYCOSYL_HYDROL_F1_1"/>
    <property type="match status" value="1"/>
</dbReference>
<evidence type="ECO:0000256" key="2">
    <source>
        <dbReference type="ARBA" id="ARBA00022801"/>
    </source>
</evidence>
<dbReference type="Gene3D" id="3.20.20.80">
    <property type="entry name" value="Glycosidases"/>
    <property type="match status" value="1"/>
</dbReference>
<dbReference type="EMBL" id="FUXB01000005">
    <property type="protein sequence ID" value="SJZ77224.1"/>
    <property type="molecule type" value="Genomic_DNA"/>
</dbReference>
<evidence type="ECO:0000313" key="7">
    <source>
        <dbReference type="EMBL" id="SJZ77224.1"/>
    </source>
</evidence>
<dbReference type="Pfam" id="PF00232">
    <property type="entry name" value="Glyco_hydro_1"/>
    <property type="match status" value="1"/>
</dbReference>
<dbReference type="Proteomes" id="UP000190834">
    <property type="component" value="Unassembled WGS sequence"/>
</dbReference>
<dbReference type="SUPFAM" id="SSF51445">
    <property type="entry name" value="(Trans)glycosidases"/>
    <property type="match status" value="1"/>
</dbReference>
<keyword evidence="8" id="KW-1185">Reference proteome</keyword>
<dbReference type="NCBIfam" id="NF011589">
    <property type="entry name" value="PRK15014.1"/>
    <property type="match status" value="1"/>
</dbReference>
<dbReference type="GO" id="GO:0005829">
    <property type="term" value="C:cytosol"/>
    <property type="evidence" value="ECO:0007669"/>
    <property type="project" value="TreeGrafter"/>
</dbReference>
<dbReference type="AlphaFoldDB" id="A0A1T4NDB1"/>
<dbReference type="RefSeq" id="WP_078925727.1">
    <property type="nucleotide sequence ID" value="NZ_FUXB01000005.1"/>
</dbReference>
<keyword evidence="3 6" id="KW-0326">Glycosidase</keyword>
<name>A0A1T4NDB1_VIBCI</name>
<keyword evidence="2 6" id="KW-0378">Hydrolase</keyword>
<dbReference type="PROSITE" id="PS00653">
    <property type="entry name" value="GLYCOSYL_HYDROL_F1_2"/>
    <property type="match status" value="1"/>
</dbReference>
<dbReference type="GeneID" id="70584197"/>
<sequence length="481" mass="55390">MSNTFPENFLWGGAVAAHQLEGGWDANGKGVSVVDVLTAGEHGVQRRITDGVLEGENYPNQVAIDFYHRYKEDIKLFAEMGFKCFRTSIAWTRIFPNGDEMEPCEAGLAFYDDLFDELLKYGIEPVITLSHFEMPYHLAKQYGGWMNRKVIDFFVHYSTVVMERYQNKVKYWMTFNEINNQANVSADIFGWMCSGIKFSDFERPQEAMYQAVHHQFVASALVVKKGHEINPDMKIGAMCAMVPFYPRSSKPEDVMLAQCAMRDRYLFSDVMIRGHYPAYAKRDWALKDYHIEMHPEDERILKEGKADYLGFSYYMSNTLDSTSSQSTEESMDGGHENSVPNPYIQSSDWGWPIDPTGLRYCLAALYERYEVPLFIVENGFGAIDNIEQDGSIHDDYRIEYLKAHIREMSKAVSIDGVDLMGYTPWGCIDLVSFTTGEMKKRYGFIYVDKHNDGSGTLERKRKKSFDWYKQVISTNGEKIEF</sequence>
<evidence type="ECO:0000256" key="5">
    <source>
        <dbReference type="RuleBase" id="RU003690"/>
    </source>
</evidence>
<dbReference type="InterPro" id="IPR017853">
    <property type="entry name" value="GH"/>
</dbReference>
<dbReference type="InterPro" id="IPR018120">
    <property type="entry name" value="Glyco_hydro_1_AS"/>
</dbReference>
<proteinExistence type="inferred from homology"/>
<evidence type="ECO:0000313" key="8">
    <source>
        <dbReference type="Proteomes" id="UP000190834"/>
    </source>
</evidence>
<dbReference type="PRINTS" id="PR00131">
    <property type="entry name" value="GLHYDRLASE1"/>
</dbReference>
<comment type="similarity">
    <text evidence="1 5">Belongs to the glycosyl hydrolase 1 family.</text>
</comment>
<dbReference type="GO" id="GO:0016052">
    <property type="term" value="P:carbohydrate catabolic process"/>
    <property type="evidence" value="ECO:0007669"/>
    <property type="project" value="TreeGrafter"/>
</dbReference>
<dbReference type="FunFam" id="3.20.20.80:FF:000004">
    <property type="entry name" value="Beta-glucosidase 6-phospho-beta-glucosidase"/>
    <property type="match status" value="1"/>
</dbReference>
<evidence type="ECO:0000256" key="3">
    <source>
        <dbReference type="ARBA" id="ARBA00023295"/>
    </source>
</evidence>
<organism evidence="7 8">
    <name type="scientific">Vibrio cincinnatiensis DSM 19608</name>
    <dbReference type="NCBI Taxonomy" id="1123491"/>
    <lineage>
        <taxon>Bacteria</taxon>
        <taxon>Pseudomonadati</taxon>
        <taxon>Pseudomonadota</taxon>
        <taxon>Gammaproteobacteria</taxon>
        <taxon>Vibrionales</taxon>
        <taxon>Vibrionaceae</taxon>
        <taxon>Vibrio</taxon>
    </lineage>
</organism>
<evidence type="ECO:0000256" key="1">
    <source>
        <dbReference type="ARBA" id="ARBA00010838"/>
    </source>
</evidence>
<reference evidence="8" key="1">
    <citation type="submission" date="2017-02" db="EMBL/GenBank/DDBJ databases">
        <authorList>
            <person name="Varghese N."/>
            <person name="Submissions S."/>
        </authorList>
    </citation>
    <scope>NUCLEOTIDE SEQUENCE [LARGE SCALE GENOMIC DNA]</scope>
    <source>
        <strain evidence="8">DSM 19608</strain>
    </source>
</reference>
<evidence type="ECO:0000256" key="6">
    <source>
        <dbReference type="RuleBase" id="RU004468"/>
    </source>
</evidence>
<evidence type="ECO:0000256" key="4">
    <source>
        <dbReference type="PROSITE-ProRule" id="PRU10055"/>
    </source>
</evidence>
<dbReference type="PANTHER" id="PTHR10353">
    <property type="entry name" value="GLYCOSYL HYDROLASE"/>
    <property type="match status" value="1"/>
</dbReference>
<dbReference type="NCBIfam" id="NF007154">
    <property type="entry name" value="PRK09589.1"/>
    <property type="match status" value="1"/>
</dbReference>
<dbReference type="STRING" id="1123491.SAMN02745782_01329"/>